<organism evidence="1 2">
    <name type="scientific">Pontibaca salina</name>
    <dbReference type="NCBI Taxonomy" id="2795731"/>
    <lineage>
        <taxon>Bacteria</taxon>
        <taxon>Pseudomonadati</taxon>
        <taxon>Pseudomonadota</taxon>
        <taxon>Alphaproteobacteria</taxon>
        <taxon>Rhodobacterales</taxon>
        <taxon>Roseobacteraceae</taxon>
        <taxon>Pontibaca</taxon>
    </lineage>
</organism>
<keyword evidence="2" id="KW-1185">Reference proteome</keyword>
<proteinExistence type="predicted"/>
<evidence type="ECO:0000313" key="2">
    <source>
        <dbReference type="Proteomes" id="UP000613255"/>
    </source>
</evidence>
<comment type="caution">
    <text evidence="1">The sequence shown here is derived from an EMBL/GenBank/DDBJ whole genome shotgun (WGS) entry which is preliminary data.</text>
</comment>
<reference evidence="1" key="1">
    <citation type="submission" date="2020-12" db="EMBL/GenBank/DDBJ databases">
        <title>Pontibaca salina gen. nov., sp. nov., isolated from marine sediment.</title>
        <authorList>
            <person name="Bo J."/>
            <person name="Wang S."/>
            <person name="Song X."/>
            <person name="Du Z."/>
        </authorList>
    </citation>
    <scope>NUCLEOTIDE SEQUENCE</scope>
    <source>
        <strain evidence="1">S1109L</strain>
    </source>
</reference>
<evidence type="ECO:0000313" key="1">
    <source>
        <dbReference type="EMBL" id="MBI6630880.1"/>
    </source>
</evidence>
<protein>
    <submittedName>
        <fullName evidence="1">Uncharacterized protein</fullName>
    </submittedName>
</protein>
<accession>A0A934M1B7</accession>
<dbReference type="Pfam" id="PF19663">
    <property type="entry name" value="DUF6166"/>
    <property type="match status" value="1"/>
</dbReference>
<dbReference type="AlphaFoldDB" id="A0A934M1B7"/>
<sequence length="96" mass="10675">MKVYTGDRTIDGIVVTVNGKDLEDHSKITKFTSGGFEWGFEAPPATQLAFAMLYDHTGDAKRSKELAKPFMKLITANFANEWEMTSADIDTAIEQL</sequence>
<dbReference type="EMBL" id="JAEIJD010000015">
    <property type="protein sequence ID" value="MBI6630880.1"/>
    <property type="molecule type" value="Genomic_DNA"/>
</dbReference>
<gene>
    <name evidence="1" type="ORF">JAO82_13425</name>
</gene>
<dbReference type="InterPro" id="IPR046164">
    <property type="entry name" value="DUF6166"/>
</dbReference>
<name>A0A934M1B7_9RHOB</name>
<dbReference type="Proteomes" id="UP000613255">
    <property type="component" value="Unassembled WGS sequence"/>
</dbReference>
<dbReference type="RefSeq" id="WP_198686903.1">
    <property type="nucleotide sequence ID" value="NZ_JAEIJD010000015.1"/>
</dbReference>